<accession>A0A916SAQ4</accession>
<protein>
    <submittedName>
        <fullName evidence="2">Uncharacterized protein</fullName>
    </submittedName>
</protein>
<proteinExistence type="predicted"/>
<dbReference type="EMBL" id="BMEY01000029">
    <property type="protein sequence ID" value="GGA91442.1"/>
    <property type="molecule type" value="Genomic_DNA"/>
</dbReference>
<name>A0A916SAQ4_9BACI</name>
<evidence type="ECO:0000313" key="2">
    <source>
        <dbReference type="EMBL" id="GGA91442.1"/>
    </source>
</evidence>
<dbReference type="RefSeq" id="WP_188386204.1">
    <property type="nucleotide sequence ID" value="NZ_BMEY01000029.1"/>
</dbReference>
<feature type="transmembrane region" description="Helical" evidence="1">
    <location>
        <begin position="94"/>
        <end position="116"/>
    </location>
</feature>
<feature type="transmembrane region" description="Helical" evidence="1">
    <location>
        <begin position="7"/>
        <end position="29"/>
    </location>
</feature>
<evidence type="ECO:0000313" key="3">
    <source>
        <dbReference type="Proteomes" id="UP000613512"/>
    </source>
</evidence>
<dbReference type="AlphaFoldDB" id="A0A916SAQ4"/>
<dbReference type="Proteomes" id="UP000613512">
    <property type="component" value="Unassembled WGS sequence"/>
</dbReference>
<keyword evidence="1" id="KW-0472">Membrane</keyword>
<keyword evidence="1" id="KW-1133">Transmembrane helix</keyword>
<evidence type="ECO:0000256" key="1">
    <source>
        <dbReference type="SAM" id="Phobius"/>
    </source>
</evidence>
<feature type="transmembrane region" description="Helical" evidence="1">
    <location>
        <begin position="128"/>
        <end position="148"/>
    </location>
</feature>
<feature type="transmembrane region" description="Helical" evidence="1">
    <location>
        <begin position="63"/>
        <end position="82"/>
    </location>
</feature>
<reference evidence="2" key="2">
    <citation type="submission" date="2020-09" db="EMBL/GenBank/DDBJ databases">
        <authorList>
            <person name="Sun Q."/>
            <person name="Zhou Y."/>
        </authorList>
    </citation>
    <scope>NUCLEOTIDE SEQUENCE</scope>
    <source>
        <strain evidence="2">CGMCC 1.12408</strain>
    </source>
</reference>
<reference evidence="2" key="1">
    <citation type="journal article" date="2014" name="Int. J. Syst. Evol. Microbiol.">
        <title>Complete genome sequence of Corynebacterium casei LMG S-19264T (=DSM 44701T), isolated from a smear-ripened cheese.</title>
        <authorList>
            <consortium name="US DOE Joint Genome Institute (JGI-PGF)"/>
            <person name="Walter F."/>
            <person name="Albersmeier A."/>
            <person name="Kalinowski J."/>
            <person name="Ruckert C."/>
        </authorList>
    </citation>
    <scope>NUCLEOTIDE SEQUENCE</scope>
    <source>
        <strain evidence="2">CGMCC 1.12408</strain>
    </source>
</reference>
<comment type="caution">
    <text evidence="2">The sequence shown here is derived from an EMBL/GenBank/DDBJ whole genome shotgun (WGS) entry which is preliminary data.</text>
</comment>
<organism evidence="2 3">
    <name type="scientific">Ornithinibacillus halotolerans</name>
    <dbReference type="NCBI Taxonomy" id="1274357"/>
    <lineage>
        <taxon>Bacteria</taxon>
        <taxon>Bacillati</taxon>
        <taxon>Bacillota</taxon>
        <taxon>Bacilli</taxon>
        <taxon>Bacillales</taxon>
        <taxon>Bacillaceae</taxon>
        <taxon>Ornithinibacillus</taxon>
    </lineage>
</organism>
<keyword evidence="3" id="KW-1185">Reference proteome</keyword>
<sequence length="150" mass="17564">MNLLKKPVVNVLFIGLISTFYSFVFIFTADHIEFLRMLSHQQTLNVLFWNAWSSFIKSGNMRFIGYLIIVLTSIIIVFIFIKRRKKYDEYQVSVLSKSLIVSGIISILMIPFIMILVLSDPNYAIETLFFLASLQWICLLVSYLIYVIRF</sequence>
<keyword evidence="1" id="KW-0812">Transmembrane</keyword>
<gene>
    <name evidence="2" type="ORF">GCM10008025_37460</name>
</gene>